<dbReference type="Proteomes" id="UP000037696">
    <property type="component" value="Unassembled WGS sequence"/>
</dbReference>
<keyword evidence="2" id="KW-1185">Reference proteome</keyword>
<protein>
    <submittedName>
        <fullName evidence="1">Uncharacterized protein</fullName>
    </submittedName>
</protein>
<dbReference type="AlphaFoldDB" id="A0A0M9WHK9"/>
<organism evidence="1 2">
    <name type="scientific">Penicillium nordicum</name>
    <dbReference type="NCBI Taxonomy" id="229535"/>
    <lineage>
        <taxon>Eukaryota</taxon>
        <taxon>Fungi</taxon>
        <taxon>Dikarya</taxon>
        <taxon>Ascomycota</taxon>
        <taxon>Pezizomycotina</taxon>
        <taxon>Eurotiomycetes</taxon>
        <taxon>Eurotiomycetidae</taxon>
        <taxon>Eurotiales</taxon>
        <taxon>Aspergillaceae</taxon>
        <taxon>Penicillium</taxon>
    </lineage>
</organism>
<sequence>MLPDKRLYIAQGVEMINRGEAEVRLQSQIWGRHAVLTNDAEPNSANKHRHLRGSSDLPFLLIRVEYNTS</sequence>
<accession>A0A0M9WHK9</accession>
<reference evidence="1 2" key="1">
    <citation type="submission" date="2015-08" db="EMBL/GenBank/DDBJ databases">
        <title>Genome sequencing of Penicillium nordicum.</title>
        <authorList>
            <person name="Nguyen H.D."/>
            <person name="Seifert K.A."/>
        </authorList>
    </citation>
    <scope>NUCLEOTIDE SEQUENCE [LARGE SCALE GENOMIC DNA]</scope>
    <source>
        <strain evidence="1 2">DAOMC 185683</strain>
    </source>
</reference>
<evidence type="ECO:0000313" key="1">
    <source>
        <dbReference type="EMBL" id="KOS45152.1"/>
    </source>
</evidence>
<dbReference type="EMBL" id="LHQQ01000048">
    <property type="protein sequence ID" value="KOS45152.1"/>
    <property type="molecule type" value="Genomic_DNA"/>
</dbReference>
<proteinExistence type="predicted"/>
<name>A0A0M9WHK9_9EURO</name>
<gene>
    <name evidence="1" type="ORF">ACN38_g3921</name>
</gene>
<evidence type="ECO:0000313" key="2">
    <source>
        <dbReference type="Proteomes" id="UP000037696"/>
    </source>
</evidence>
<comment type="caution">
    <text evidence="1">The sequence shown here is derived from an EMBL/GenBank/DDBJ whole genome shotgun (WGS) entry which is preliminary data.</text>
</comment>